<evidence type="ECO:0000256" key="1">
    <source>
        <dbReference type="SAM" id="Phobius"/>
    </source>
</evidence>
<proteinExistence type="predicted"/>
<organism evidence="2">
    <name type="scientific">mine drainage metagenome</name>
    <dbReference type="NCBI Taxonomy" id="410659"/>
    <lineage>
        <taxon>unclassified sequences</taxon>
        <taxon>metagenomes</taxon>
        <taxon>ecological metagenomes</taxon>
    </lineage>
</organism>
<sequence>MANAPPAPPCVPPLALALLFLPLPICPVFDNFYRSAENARNVIDKAPDGFNLIP</sequence>
<accession>E6QBU0</accession>
<keyword evidence="1" id="KW-0472">Membrane</keyword>
<name>E6QBU0_9ZZZZ</name>
<dbReference type="AlphaFoldDB" id="E6QBU0"/>
<dbReference type="EMBL" id="CABP01000077">
    <property type="protein sequence ID" value="CBI04666.1"/>
    <property type="molecule type" value="Genomic_DNA"/>
</dbReference>
<reference evidence="2" key="1">
    <citation type="submission" date="2009-10" db="EMBL/GenBank/DDBJ databases">
        <title>Diversity of trophic interactions inside an arsenic-rich microbial ecosystem.</title>
        <authorList>
            <person name="Bertin P.N."/>
            <person name="Heinrich-Salmeron A."/>
            <person name="Pelletier E."/>
            <person name="Goulhen-Chollet F."/>
            <person name="Arsene-Ploetze F."/>
            <person name="Gallien S."/>
            <person name="Calteau A."/>
            <person name="Vallenet D."/>
            <person name="Casiot C."/>
            <person name="Chane-Woon-Ming B."/>
            <person name="Giloteaux L."/>
            <person name="Barakat M."/>
            <person name="Bonnefoy V."/>
            <person name="Bruneel O."/>
            <person name="Chandler M."/>
            <person name="Cleiss J."/>
            <person name="Duran R."/>
            <person name="Elbaz-Poulichet F."/>
            <person name="Fonknechten N."/>
            <person name="Lauga B."/>
            <person name="Mornico D."/>
            <person name="Ortet P."/>
            <person name="Schaeffer C."/>
            <person name="Siguier P."/>
            <person name="Alexander Thil Smith A."/>
            <person name="Van Dorsselaer A."/>
            <person name="Weissenbach J."/>
            <person name="Medigue C."/>
            <person name="Le Paslier D."/>
        </authorList>
    </citation>
    <scope>NUCLEOTIDE SEQUENCE</scope>
</reference>
<gene>
    <name evidence="2" type="ORF">CARN5_1911</name>
</gene>
<feature type="transmembrane region" description="Helical" evidence="1">
    <location>
        <begin position="14"/>
        <end position="33"/>
    </location>
</feature>
<evidence type="ECO:0000313" key="2">
    <source>
        <dbReference type="EMBL" id="CBI04666.1"/>
    </source>
</evidence>
<comment type="caution">
    <text evidence="2">The sequence shown here is derived from an EMBL/GenBank/DDBJ whole genome shotgun (WGS) entry which is preliminary data.</text>
</comment>
<protein>
    <submittedName>
        <fullName evidence="2">Uncharacterized protein</fullName>
    </submittedName>
</protein>
<keyword evidence="1" id="KW-0812">Transmembrane</keyword>
<keyword evidence="1" id="KW-1133">Transmembrane helix</keyword>